<dbReference type="GO" id="GO:0008360">
    <property type="term" value="P:regulation of cell shape"/>
    <property type="evidence" value="ECO:0007669"/>
    <property type="project" value="UniProtKB-UniRule"/>
</dbReference>
<dbReference type="GO" id="GO:0071555">
    <property type="term" value="P:cell wall organization"/>
    <property type="evidence" value="ECO:0007669"/>
    <property type="project" value="UniProtKB-UniRule"/>
</dbReference>
<keyword evidence="3" id="KW-0328">Glycosyltransferase</keyword>
<dbReference type="GO" id="GO:0018104">
    <property type="term" value="P:peptidoglycan-protein cross-linking"/>
    <property type="evidence" value="ECO:0007669"/>
    <property type="project" value="TreeGrafter"/>
</dbReference>
<dbReference type="EMBL" id="FOBC01000002">
    <property type="protein sequence ID" value="SEK51232.1"/>
    <property type="molecule type" value="Genomic_DNA"/>
</dbReference>
<evidence type="ECO:0000256" key="3">
    <source>
        <dbReference type="ARBA" id="ARBA00022676"/>
    </source>
</evidence>
<dbReference type="GO" id="GO:0016757">
    <property type="term" value="F:glycosyltransferase activity"/>
    <property type="evidence" value="ECO:0007669"/>
    <property type="project" value="UniProtKB-KW"/>
</dbReference>
<evidence type="ECO:0000256" key="4">
    <source>
        <dbReference type="ARBA" id="ARBA00022679"/>
    </source>
</evidence>
<feature type="active site" description="Proton donor/acceptor" evidence="9">
    <location>
        <position position="247"/>
    </location>
</feature>
<dbReference type="Gene3D" id="2.40.440.10">
    <property type="entry name" value="L,D-transpeptidase catalytic domain-like"/>
    <property type="match status" value="1"/>
</dbReference>
<name>A0A1H7HP24_9GAMM</name>
<dbReference type="GO" id="GO:0005576">
    <property type="term" value="C:extracellular region"/>
    <property type="evidence" value="ECO:0007669"/>
    <property type="project" value="TreeGrafter"/>
</dbReference>
<evidence type="ECO:0000256" key="2">
    <source>
        <dbReference type="ARBA" id="ARBA00005992"/>
    </source>
</evidence>
<evidence type="ECO:0000256" key="7">
    <source>
        <dbReference type="ARBA" id="ARBA00022984"/>
    </source>
</evidence>
<dbReference type="PROSITE" id="PS52029">
    <property type="entry name" value="LD_TPASE"/>
    <property type="match status" value="1"/>
</dbReference>
<evidence type="ECO:0000256" key="1">
    <source>
        <dbReference type="ARBA" id="ARBA00004752"/>
    </source>
</evidence>
<keyword evidence="8 9" id="KW-0961">Cell wall biogenesis/degradation</keyword>
<dbReference type="PANTHER" id="PTHR30582:SF24">
    <property type="entry name" value="L,D-TRANSPEPTIDASE ERFK_SRFK-RELATED"/>
    <property type="match status" value="1"/>
</dbReference>
<evidence type="ECO:0000313" key="12">
    <source>
        <dbReference type="Proteomes" id="UP000198807"/>
    </source>
</evidence>
<dbReference type="UniPathway" id="UPA00219"/>
<accession>A0A1H7HP24</accession>
<organism evidence="11 12">
    <name type="scientific">Halomonas daqiaonensis</name>
    <dbReference type="NCBI Taxonomy" id="650850"/>
    <lineage>
        <taxon>Bacteria</taxon>
        <taxon>Pseudomonadati</taxon>
        <taxon>Pseudomonadota</taxon>
        <taxon>Gammaproteobacteria</taxon>
        <taxon>Oceanospirillales</taxon>
        <taxon>Halomonadaceae</taxon>
        <taxon>Halomonas</taxon>
    </lineage>
</organism>
<comment type="similarity">
    <text evidence="2">Belongs to the YkuD family.</text>
</comment>
<dbReference type="InterPro" id="IPR038063">
    <property type="entry name" value="Transpep_catalytic_dom"/>
</dbReference>
<protein>
    <submittedName>
        <fullName evidence="11">L,D-transpeptidase ErfK/SrfK</fullName>
    </submittedName>
</protein>
<evidence type="ECO:0000256" key="6">
    <source>
        <dbReference type="ARBA" id="ARBA00022960"/>
    </source>
</evidence>
<dbReference type="InterPro" id="IPR050979">
    <property type="entry name" value="LD-transpeptidase"/>
</dbReference>
<dbReference type="CDD" id="cd16913">
    <property type="entry name" value="YkuD_like"/>
    <property type="match status" value="1"/>
</dbReference>
<dbReference type="Proteomes" id="UP000198807">
    <property type="component" value="Unassembled WGS sequence"/>
</dbReference>
<dbReference type="CDD" id="cd00118">
    <property type="entry name" value="LysM"/>
    <property type="match status" value="1"/>
</dbReference>
<comment type="pathway">
    <text evidence="1 9">Cell wall biogenesis; peptidoglycan biosynthesis.</text>
</comment>
<keyword evidence="5" id="KW-0378">Hydrolase</keyword>
<sequence>MSRGQAAGLADSCPDGRYYKTLRMGASQPLTNGNHENMTSMKHSSPLGRVARFATVLGLCATLATPLQANSEEWPRGYYPLPEEGDLVGEVYKVVAKSGDTLIDIGHRHGIGYEEMVRANPDVSIWAPFEGTAVVIPGRFILPEGPREGVVVNVAEMRLYYYPPADESETPRVETYPIAVGRMDWKTPLGTTRITEKVKNPAWYPPASIRREHAEAGDPLPSVVPPGPDNPMGTRKMRLGIPGYLIHGTNRPEGVGMRVTHGCIRMLPEDIEALFPRLPIGTQVKLINETLKLGWANGTLHVQAYPYLDEEDGTTIQRITEALAQVDTATSGLDYPVDYARLREVVEVPRGMPVALDASTPESTPETLWDRLELIAAETGVRESQAEEG</sequence>
<keyword evidence="7 9" id="KW-0573">Peptidoglycan synthesis</keyword>
<feature type="active site" description="Nucleophile" evidence="9">
    <location>
        <position position="263"/>
    </location>
</feature>
<feature type="domain" description="L,D-TPase catalytic" evidence="10">
    <location>
        <begin position="148"/>
        <end position="287"/>
    </location>
</feature>
<dbReference type="InterPro" id="IPR018392">
    <property type="entry name" value="LysM"/>
</dbReference>
<dbReference type="PANTHER" id="PTHR30582">
    <property type="entry name" value="L,D-TRANSPEPTIDASE"/>
    <property type="match status" value="1"/>
</dbReference>
<keyword evidence="12" id="KW-1185">Reference proteome</keyword>
<dbReference type="AlphaFoldDB" id="A0A1H7HP24"/>
<dbReference type="InterPro" id="IPR005490">
    <property type="entry name" value="LD_TPept_cat_dom"/>
</dbReference>
<gene>
    <name evidence="11" type="ORF">SAMN04488129_102251</name>
</gene>
<evidence type="ECO:0000256" key="5">
    <source>
        <dbReference type="ARBA" id="ARBA00022801"/>
    </source>
</evidence>
<proteinExistence type="inferred from homology"/>
<evidence type="ECO:0000256" key="8">
    <source>
        <dbReference type="ARBA" id="ARBA00023316"/>
    </source>
</evidence>
<evidence type="ECO:0000256" key="9">
    <source>
        <dbReference type="PROSITE-ProRule" id="PRU01373"/>
    </source>
</evidence>
<keyword evidence="4" id="KW-0808">Transferase</keyword>
<dbReference type="Pfam" id="PF03734">
    <property type="entry name" value="YkuD"/>
    <property type="match status" value="1"/>
</dbReference>
<dbReference type="STRING" id="650850.SAMN04488129_102251"/>
<reference evidence="12" key="1">
    <citation type="submission" date="2016-10" db="EMBL/GenBank/DDBJ databases">
        <authorList>
            <person name="Varghese N."/>
            <person name="Submissions S."/>
        </authorList>
    </citation>
    <scope>NUCLEOTIDE SEQUENCE [LARGE SCALE GENOMIC DNA]</scope>
    <source>
        <strain evidence="12">CGMCC 1.9150</strain>
    </source>
</reference>
<dbReference type="GO" id="GO:0071972">
    <property type="term" value="F:peptidoglycan L,D-transpeptidase activity"/>
    <property type="evidence" value="ECO:0007669"/>
    <property type="project" value="TreeGrafter"/>
</dbReference>
<keyword evidence="6 9" id="KW-0133">Cell shape</keyword>
<dbReference type="SUPFAM" id="SSF141523">
    <property type="entry name" value="L,D-transpeptidase catalytic domain-like"/>
    <property type="match status" value="1"/>
</dbReference>
<evidence type="ECO:0000313" key="11">
    <source>
        <dbReference type="EMBL" id="SEK51232.1"/>
    </source>
</evidence>
<evidence type="ECO:0000259" key="10">
    <source>
        <dbReference type="PROSITE" id="PS52029"/>
    </source>
</evidence>